<dbReference type="EMBL" id="JACSQY010000010">
    <property type="protein sequence ID" value="MBD7909206.1"/>
    <property type="molecule type" value="Genomic_DNA"/>
</dbReference>
<evidence type="ECO:0000313" key="1">
    <source>
        <dbReference type="EMBL" id="MBD7909206.1"/>
    </source>
</evidence>
<protein>
    <submittedName>
        <fullName evidence="1">Bifunctional adenosylcobinamide kinase/adenosylcobinamide-phosphate guanylyltransferase</fullName>
    </submittedName>
</protein>
<keyword evidence="1" id="KW-0808">Transferase</keyword>
<reference evidence="1 2" key="1">
    <citation type="submission" date="2020-08" db="EMBL/GenBank/DDBJ databases">
        <title>A Genomic Blueprint of the Chicken Gut Microbiome.</title>
        <authorList>
            <person name="Gilroy R."/>
            <person name="Ravi A."/>
            <person name="Getino M."/>
            <person name="Pursley I."/>
            <person name="Horton D.L."/>
            <person name="Alikhan N.-F."/>
            <person name="Baker D."/>
            <person name="Gharbi K."/>
            <person name="Hall N."/>
            <person name="Watson M."/>
            <person name="Adriaenssens E.M."/>
            <person name="Foster-Nyarko E."/>
            <person name="Jarju S."/>
            <person name="Secka A."/>
            <person name="Antonio M."/>
            <person name="Oren A."/>
            <person name="Chaudhuri R."/>
            <person name="La Ragione R.M."/>
            <person name="Hildebrand F."/>
            <person name="Pallen M.J."/>
        </authorList>
    </citation>
    <scope>NUCLEOTIDE SEQUENCE [LARGE SCALE GENOMIC DNA]</scope>
    <source>
        <strain evidence="1 2">Sa3CUA8</strain>
    </source>
</reference>
<dbReference type="RefSeq" id="WP_191691168.1">
    <property type="nucleotide sequence ID" value="NZ_JACSQY010000010.1"/>
</dbReference>
<dbReference type="InterPro" id="IPR027417">
    <property type="entry name" value="P-loop_NTPase"/>
</dbReference>
<dbReference type="Proteomes" id="UP000659496">
    <property type="component" value="Unassembled WGS sequence"/>
</dbReference>
<gene>
    <name evidence="1" type="ORF">H9659_12795</name>
</gene>
<keyword evidence="1" id="KW-0418">Kinase</keyword>
<comment type="caution">
    <text evidence="1">The sequence shown here is derived from an EMBL/GenBank/DDBJ whole genome shotgun (WGS) entry which is preliminary data.</text>
</comment>
<dbReference type="SUPFAM" id="SSF52540">
    <property type="entry name" value="P-loop containing nucleoside triphosphate hydrolases"/>
    <property type="match status" value="1"/>
</dbReference>
<dbReference type="Pfam" id="PF02283">
    <property type="entry name" value="CobU"/>
    <property type="match status" value="1"/>
</dbReference>
<evidence type="ECO:0000313" key="2">
    <source>
        <dbReference type="Proteomes" id="UP000659496"/>
    </source>
</evidence>
<sequence length="130" mass="14677">MHIVIGGAANGKRKFVREMMSSEARWFGDEKPLVLRELSELSAEQPAVICSVEQWMATRLEDEEKAIREFLNALAGKSITLIITDIGRGIVPMDAQERALRDACGRLNQHLMKVAIEVTRVWYGIPQKLK</sequence>
<dbReference type="Gene3D" id="3.40.50.300">
    <property type="entry name" value="P-loop containing nucleotide triphosphate hydrolases"/>
    <property type="match status" value="1"/>
</dbReference>
<proteinExistence type="predicted"/>
<keyword evidence="1" id="KW-0548">Nucleotidyltransferase</keyword>
<dbReference type="GO" id="GO:0016779">
    <property type="term" value="F:nucleotidyltransferase activity"/>
    <property type="evidence" value="ECO:0007669"/>
    <property type="project" value="UniProtKB-KW"/>
</dbReference>
<dbReference type="InterPro" id="IPR003203">
    <property type="entry name" value="CobU/CobP"/>
</dbReference>
<keyword evidence="2" id="KW-1185">Reference proteome</keyword>
<dbReference type="GO" id="GO:0016301">
    <property type="term" value="F:kinase activity"/>
    <property type="evidence" value="ECO:0007669"/>
    <property type="project" value="UniProtKB-KW"/>
</dbReference>
<name>A0ABR8PM05_9BACL</name>
<organism evidence="1 2">
    <name type="scientific">Sporosarcina gallistercoris</name>
    <dbReference type="NCBI Taxonomy" id="2762245"/>
    <lineage>
        <taxon>Bacteria</taxon>
        <taxon>Bacillati</taxon>
        <taxon>Bacillota</taxon>
        <taxon>Bacilli</taxon>
        <taxon>Bacillales</taxon>
        <taxon>Caryophanaceae</taxon>
        <taxon>Sporosarcina</taxon>
    </lineage>
</organism>
<accession>A0ABR8PM05</accession>